<dbReference type="Proteomes" id="UP001295469">
    <property type="component" value="Chromosome A03"/>
</dbReference>
<evidence type="ECO:0000256" key="4">
    <source>
        <dbReference type="ARBA" id="ARBA00023136"/>
    </source>
</evidence>
<dbReference type="PANTHER" id="PTHR10231">
    <property type="entry name" value="NUCLEOTIDE-SUGAR TRANSMEMBRANE TRANSPORTER"/>
    <property type="match status" value="1"/>
</dbReference>
<evidence type="ECO:0000256" key="5">
    <source>
        <dbReference type="SAM" id="Phobius"/>
    </source>
</evidence>
<feature type="transmembrane region" description="Helical" evidence="5">
    <location>
        <begin position="177"/>
        <end position="194"/>
    </location>
</feature>
<feature type="transmembrane region" description="Helical" evidence="5">
    <location>
        <begin position="242"/>
        <end position="259"/>
    </location>
</feature>
<proteinExistence type="predicted"/>
<feature type="transmembrane region" description="Helical" evidence="5">
    <location>
        <begin position="310"/>
        <end position="333"/>
    </location>
</feature>
<dbReference type="NCBIfam" id="TIGR00803">
    <property type="entry name" value="nst"/>
    <property type="match status" value="1"/>
</dbReference>
<dbReference type="GO" id="GO:0015165">
    <property type="term" value="F:pyrimidine nucleotide-sugar transmembrane transporter activity"/>
    <property type="evidence" value="ECO:0007669"/>
    <property type="project" value="InterPro"/>
</dbReference>
<dbReference type="EMBL" id="HG994357">
    <property type="protein sequence ID" value="CAF2133168.1"/>
    <property type="molecule type" value="Genomic_DNA"/>
</dbReference>
<feature type="transmembrane region" description="Helical" evidence="5">
    <location>
        <begin position="206"/>
        <end position="230"/>
    </location>
</feature>
<organism evidence="6">
    <name type="scientific">Brassica napus</name>
    <name type="common">Rape</name>
    <dbReference type="NCBI Taxonomy" id="3708"/>
    <lineage>
        <taxon>Eukaryota</taxon>
        <taxon>Viridiplantae</taxon>
        <taxon>Streptophyta</taxon>
        <taxon>Embryophyta</taxon>
        <taxon>Tracheophyta</taxon>
        <taxon>Spermatophyta</taxon>
        <taxon>Magnoliopsida</taxon>
        <taxon>eudicotyledons</taxon>
        <taxon>Gunneridae</taxon>
        <taxon>Pentapetalae</taxon>
        <taxon>rosids</taxon>
        <taxon>malvids</taxon>
        <taxon>Brassicales</taxon>
        <taxon>Brassicaceae</taxon>
        <taxon>Brassiceae</taxon>
        <taxon>Brassica</taxon>
    </lineage>
</organism>
<gene>
    <name evidence="6" type="ORF">DARMORV10_A03P63540.1</name>
</gene>
<evidence type="ECO:0000256" key="1">
    <source>
        <dbReference type="ARBA" id="ARBA00004141"/>
    </source>
</evidence>
<protein>
    <submittedName>
        <fullName evidence="6">(rape) hypothetical protein</fullName>
    </submittedName>
</protein>
<keyword evidence="4 5" id="KW-0472">Membrane</keyword>
<dbReference type="GO" id="GO:0000139">
    <property type="term" value="C:Golgi membrane"/>
    <property type="evidence" value="ECO:0007669"/>
    <property type="project" value="InterPro"/>
</dbReference>
<name>A0A816WFM6_BRANA</name>
<evidence type="ECO:0000256" key="3">
    <source>
        <dbReference type="ARBA" id="ARBA00022989"/>
    </source>
</evidence>
<dbReference type="AlphaFoldDB" id="A0A816WFM6"/>
<comment type="subcellular location">
    <subcellularLocation>
        <location evidence="1">Membrane</location>
        <topology evidence="1">Multi-pass membrane protein</topology>
    </subcellularLocation>
</comment>
<keyword evidence="3 5" id="KW-1133">Transmembrane helix</keyword>
<dbReference type="InterPro" id="IPR007271">
    <property type="entry name" value="Nuc_sug_transpt"/>
</dbReference>
<accession>A0A816WFM6</accession>
<evidence type="ECO:0000256" key="2">
    <source>
        <dbReference type="ARBA" id="ARBA00022692"/>
    </source>
</evidence>
<evidence type="ECO:0000313" key="6">
    <source>
        <dbReference type="EMBL" id="CAF2133168.1"/>
    </source>
</evidence>
<dbReference type="Pfam" id="PF04142">
    <property type="entry name" value="Nuc_sug_transp"/>
    <property type="match status" value="1"/>
</dbReference>
<sequence length="634" mass="69618">MEYRKIKDEDDDHDVASDLESLKGKPHTVASSNIALVGPGSNERTNWKRKGVVTCALTILTSSQAILIVWSKRAGKYEYSVTTANFLVETLKCALSLLALTRIWKNEGVTDDNRLSTTYDEVKVFPIPAALYLFKNLLQYYIFAYVDAPGYQILKNLNIISTGVLYRIILKKKLSEIQWAGFILLCCGCTTAQLNSNSDRVLQTSLPGWIMAIVMALLSGFAGVYTEAIIKKRPSRNINVQNFWLYVFGMAFNAVAIVIQDFDAVANKGFFHGYSFITVLMILNHALSGIAVSMVMKYADNIVKVYSTSVAMLLTAVVSVFLFNFHLSLAFFLGSTFAPGKFRSVAWGFCSGVSAQRFLCCWQVGSSASLSSSSVSAFCEVVFVVERSPGFLPFPCLASRIGRGFALGSREVIDFFYRFVHGGPMAVWLSSFCDSMSATSSRMVGLSSMDFSNFRFGGCSLFVVVSHLLCPAVSASSEVASSQSFFVGHSSLSSSLAFPDEAQWRPESGSLPSGQDVDLKCQTLLFSIAGSGVRYGWCLFAACFVRIRCSGLQVVRVLDLCFPWRLVLFARPWLCWCLAAERIIGQANFYRVPTLCFTVASTSVASRLFRLGEACGKPCLLVVSAQISLGRVSV</sequence>
<feature type="transmembrane region" description="Helical" evidence="5">
    <location>
        <begin position="271"/>
        <end position="298"/>
    </location>
</feature>
<reference evidence="6" key="1">
    <citation type="submission" date="2021-01" db="EMBL/GenBank/DDBJ databases">
        <authorList>
            <consortium name="Genoscope - CEA"/>
            <person name="William W."/>
        </authorList>
    </citation>
    <scope>NUCLEOTIDE SEQUENCE</scope>
</reference>
<feature type="transmembrane region" description="Helical" evidence="5">
    <location>
        <begin position="51"/>
        <end position="70"/>
    </location>
</feature>
<keyword evidence="2 5" id="KW-0812">Transmembrane</keyword>